<evidence type="ECO:0000256" key="6">
    <source>
        <dbReference type="SAM" id="MobiDB-lite"/>
    </source>
</evidence>
<dbReference type="PANTHER" id="PTHR10891">
    <property type="entry name" value="EF-HAND CALCIUM-BINDING DOMAIN CONTAINING PROTEIN"/>
    <property type="match status" value="1"/>
</dbReference>
<proteinExistence type="inferred from homology"/>
<feature type="region of interest" description="Disordered" evidence="6">
    <location>
        <begin position="184"/>
        <end position="213"/>
    </location>
</feature>
<comment type="similarity">
    <text evidence="2">Belongs to the calmodulin family.</text>
</comment>
<dbReference type="GO" id="GO:0005737">
    <property type="term" value="C:cytoplasm"/>
    <property type="evidence" value="ECO:0007669"/>
    <property type="project" value="UniProtKB-ARBA"/>
</dbReference>
<evidence type="ECO:0000256" key="2">
    <source>
        <dbReference type="ARBA" id="ARBA00009763"/>
    </source>
</evidence>
<dbReference type="InterPro" id="IPR018247">
    <property type="entry name" value="EF_Hand_1_Ca_BS"/>
</dbReference>
<keyword evidence="3" id="KW-0479">Metal-binding</keyword>
<dbReference type="InterPro" id="IPR002048">
    <property type="entry name" value="EF_hand_dom"/>
</dbReference>
<reference evidence="8 9" key="1">
    <citation type="submission" date="2018-09" db="EMBL/GenBank/DDBJ databases">
        <title>A high-quality reference genome of wild soybean provides a powerful tool to mine soybean genomes.</title>
        <authorList>
            <person name="Xie M."/>
            <person name="Chung C.Y.L."/>
            <person name="Li M.-W."/>
            <person name="Wong F.-L."/>
            <person name="Chan T.-F."/>
            <person name="Lam H.-M."/>
        </authorList>
    </citation>
    <scope>NUCLEOTIDE SEQUENCE [LARGE SCALE GENOMIC DNA]</scope>
    <source>
        <strain evidence="9">cv. W05</strain>
        <tissue evidence="8">Hypocotyl of etiolated seedlings</tissue>
    </source>
</reference>
<feature type="domain" description="EF-hand" evidence="7">
    <location>
        <begin position="1"/>
        <end position="36"/>
    </location>
</feature>
<comment type="function">
    <text evidence="1">Potential calcium sensor.</text>
</comment>
<evidence type="ECO:0000259" key="7">
    <source>
        <dbReference type="PROSITE" id="PS50222"/>
    </source>
</evidence>
<gene>
    <name evidence="8" type="ORF">D0Y65_006997</name>
</gene>
<evidence type="ECO:0000256" key="5">
    <source>
        <dbReference type="ARBA" id="ARBA00022837"/>
    </source>
</evidence>
<dbReference type="Pfam" id="PF13499">
    <property type="entry name" value="EF-hand_7"/>
    <property type="match status" value="2"/>
</dbReference>
<sequence>MDQGELARVFQMFDRNGDGRITRKELSDSLKNLGITILEQDLSLMIEKIDVNGDGFVDMDEFGELYQTIMDEKDEEEDMKEAFNVFDQNGDGFITGEELSAVLCSLGLKHGKTIEDCKSMIKKVDVDGDGMDPRVKLAGTNSVDEESVVIYESNGITYGGFLSPNMRYHSGHNASLNFTVGKRTLSSSRTKEEDDLEDGFSELETPASDGNECDDLLTSDYADLLSDDVEEPHKEKERPRRGRVESKLFHEIMNAQCTSLHLVLEKWLEEGNELTREEA</sequence>
<dbReference type="EMBL" id="QZWG01000003">
    <property type="protein sequence ID" value="RZC20388.1"/>
    <property type="molecule type" value="Genomic_DNA"/>
</dbReference>
<keyword evidence="5" id="KW-0106">Calcium</keyword>
<dbReference type="SMART" id="SM00054">
    <property type="entry name" value="EFh"/>
    <property type="match status" value="3"/>
</dbReference>
<protein>
    <submittedName>
        <fullName evidence="8">Calmodulin-like protein 3</fullName>
    </submittedName>
</protein>
<keyword evidence="4" id="KW-0677">Repeat</keyword>
<feature type="domain" description="EF-hand" evidence="7">
    <location>
        <begin position="74"/>
        <end position="109"/>
    </location>
</feature>
<dbReference type="AlphaFoldDB" id="A0A445LBC7"/>
<accession>A0A445LBC7</accession>
<evidence type="ECO:0000256" key="4">
    <source>
        <dbReference type="ARBA" id="ARBA00022737"/>
    </source>
</evidence>
<dbReference type="GO" id="GO:0005509">
    <property type="term" value="F:calcium ion binding"/>
    <property type="evidence" value="ECO:0007669"/>
    <property type="project" value="InterPro"/>
</dbReference>
<organism evidence="8 9">
    <name type="scientific">Glycine soja</name>
    <name type="common">Wild soybean</name>
    <dbReference type="NCBI Taxonomy" id="3848"/>
    <lineage>
        <taxon>Eukaryota</taxon>
        <taxon>Viridiplantae</taxon>
        <taxon>Streptophyta</taxon>
        <taxon>Embryophyta</taxon>
        <taxon>Tracheophyta</taxon>
        <taxon>Spermatophyta</taxon>
        <taxon>Magnoliopsida</taxon>
        <taxon>eudicotyledons</taxon>
        <taxon>Gunneridae</taxon>
        <taxon>Pentapetalae</taxon>
        <taxon>rosids</taxon>
        <taxon>fabids</taxon>
        <taxon>Fabales</taxon>
        <taxon>Fabaceae</taxon>
        <taxon>Papilionoideae</taxon>
        <taxon>50 kb inversion clade</taxon>
        <taxon>NPAAA clade</taxon>
        <taxon>indigoferoid/millettioid clade</taxon>
        <taxon>Phaseoleae</taxon>
        <taxon>Glycine</taxon>
        <taxon>Glycine subgen. Soja</taxon>
    </lineage>
</organism>
<dbReference type="Proteomes" id="UP000289340">
    <property type="component" value="Chromosome 3"/>
</dbReference>
<feature type="domain" description="EF-hand" evidence="7">
    <location>
        <begin position="37"/>
        <end position="72"/>
    </location>
</feature>
<dbReference type="PROSITE" id="PS50222">
    <property type="entry name" value="EF_HAND_2"/>
    <property type="match status" value="3"/>
</dbReference>
<dbReference type="Gene3D" id="1.10.238.10">
    <property type="entry name" value="EF-hand"/>
    <property type="match status" value="2"/>
</dbReference>
<evidence type="ECO:0000256" key="3">
    <source>
        <dbReference type="ARBA" id="ARBA00022723"/>
    </source>
</evidence>
<name>A0A445LBC7_GLYSO</name>
<dbReference type="PROSITE" id="PS00018">
    <property type="entry name" value="EF_HAND_1"/>
    <property type="match status" value="3"/>
</dbReference>
<evidence type="ECO:0000256" key="1">
    <source>
        <dbReference type="ARBA" id="ARBA00003291"/>
    </source>
</evidence>
<dbReference type="FunFam" id="1.10.238.10:FF:000231">
    <property type="entry name" value="Calmodulin-like protein 3"/>
    <property type="match status" value="1"/>
</dbReference>
<dbReference type="SUPFAM" id="SSF47473">
    <property type="entry name" value="EF-hand"/>
    <property type="match status" value="1"/>
</dbReference>
<evidence type="ECO:0000313" key="9">
    <source>
        <dbReference type="Proteomes" id="UP000289340"/>
    </source>
</evidence>
<keyword evidence="9" id="KW-1185">Reference proteome</keyword>
<dbReference type="InterPro" id="IPR039647">
    <property type="entry name" value="EF_hand_pair_protein_CML-like"/>
</dbReference>
<comment type="caution">
    <text evidence="8">The sequence shown here is derived from an EMBL/GenBank/DDBJ whole genome shotgun (WGS) entry which is preliminary data.</text>
</comment>
<dbReference type="InterPro" id="IPR011992">
    <property type="entry name" value="EF-hand-dom_pair"/>
</dbReference>
<evidence type="ECO:0000313" key="8">
    <source>
        <dbReference type="EMBL" id="RZC20388.1"/>
    </source>
</evidence>
<dbReference type="FunFam" id="1.10.238.10:FF:000089">
    <property type="entry name" value="calmodulin-like protein 3"/>
    <property type="match status" value="1"/>
</dbReference>
<dbReference type="CDD" id="cd00051">
    <property type="entry name" value="EFh"/>
    <property type="match status" value="2"/>
</dbReference>